<dbReference type="InterPro" id="IPR036188">
    <property type="entry name" value="FAD/NAD-bd_sf"/>
</dbReference>
<keyword evidence="5 11" id="KW-0285">Flavoprotein</keyword>
<evidence type="ECO:0000256" key="4">
    <source>
        <dbReference type="ARBA" id="ARBA00012867"/>
    </source>
</evidence>
<accession>A0A7R9QCU7</accession>
<feature type="domain" description="Amine oxidase" evidence="12">
    <location>
        <begin position="11"/>
        <end position="234"/>
    </location>
</feature>
<dbReference type="UniPathway" id="UPA00251">
    <property type="reaction ID" value="UER00324"/>
</dbReference>
<proteinExistence type="inferred from homology"/>
<evidence type="ECO:0000313" key="13">
    <source>
        <dbReference type="EMBL" id="CAD7641127.1"/>
    </source>
</evidence>
<dbReference type="Pfam" id="PF01593">
    <property type="entry name" value="Amino_oxidase"/>
    <property type="match status" value="1"/>
</dbReference>
<dbReference type="EMBL" id="OC879331">
    <property type="protein sequence ID" value="CAD7641127.1"/>
    <property type="molecule type" value="Genomic_DNA"/>
</dbReference>
<evidence type="ECO:0000313" key="14">
    <source>
        <dbReference type="Proteomes" id="UP000759131"/>
    </source>
</evidence>
<keyword evidence="9 11" id="KW-0627">Porphyrin biosynthesis</keyword>
<dbReference type="InterPro" id="IPR002937">
    <property type="entry name" value="Amino_oxidase"/>
</dbReference>
<keyword evidence="6 11" id="KW-0274">FAD</keyword>
<dbReference type="NCBIfam" id="TIGR00562">
    <property type="entry name" value="proto_IX_ox"/>
    <property type="match status" value="1"/>
</dbReference>
<evidence type="ECO:0000256" key="1">
    <source>
        <dbReference type="ARBA" id="ARBA00002600"/>
    </source>
</evidence>
<evidence type="ECO:0000256" key="9">
    <source>
        <dbReference type="ARBA" id="ARBA00023244"/>
    </source>
</evidence>
<dbReference type="GO" id="GO:0004729">
    <property type="term" value="F:oxygen-dependent protoporphyrinogen oxidase activity"/>
    <property type="evidence" value="ECO:0007669"/>
    <property type="project" value="UniProtKB-UniRule"/>
</dbReference>
<keyword evidence="14" id="KW-1185">Reference proteome</keyword>
<comment type="similarity">
    <text evidence="3 11">Belongs to the protoporphyrinogen/coproporphyrinogen oxidase family. Protoporphyrinogen oxidase subfamily.</text>
</comment>
<dbReference type="PANTHER" id="PTHR42923:SF3">
    <property type="entry name" value="PROTOPORPHYRINOGEN OXIDASE"/>
    <property type="match status" value="1"/>
</dbReference>
<dbReference type="AlphaFoldDB" id="A0A7R9QCU7"/>
<evidence type="ECO:0000256" key="10">
    <source>
        <dbReference type="ARBA" id="ARBA00047554"/>
    </source>
</evidence>
<dbReference type="GO" id="GO:0005743">
    <property type="term" value="C:mitochondrial inner membrane"/>
    <property type="evidence" value="ECO:0007669"/>
    <property type="project" value="UniProtKB-SubCell"/>
</dbReference>
<keyword evidence="8 11" id="KW-0350">Heme biosynthesis</keyword>
<keyword evidence="7 11" id="KW-0560">Oxidoreductase</keyword>
<dbReference type="EC" id="1.3.3.4" evidence="4 11"/>
<dbReference type="InterPro" id="IPR050464">
    <property type="entry name" value="Zeta_carotene_desat/Oxidored"/>
</dbReference>
<evidence type="ECO:0000256" key="2">
    <source>
        <dbReference type="ARBA" id="ARBA00005073"/>
    </source>
</evidence>
<comment type="pathway">
    <text evidence="2 11">Porphyrin-containing compound metabolism; protoporphyrin-IX biosynthesis; protoporphyrin-IX from protoporphyrinogen-IX: step 1/1.</text>
</comment>
<name>A0A7R9QCU7_9ACAR</name>
<evidence type="ECO:0000256" key="7">
    <source>
        <dbReference type="ARBA" id="ARBA00023002"/>
    </source>
</evidence>
<dbReference type="OrthoDB" id="419752at2759"/>
<sequence>MLTLEDNPIEIYNNSTVKQIAFNQSAKSALISISTPDDSNVEIEAEYIFSSLPANSLAKVLPKEYSDLSNVLNEIKTVNMAVVNLEFDGKLMAADSGFGFLVPSCEDSKILGIIYDSCVTPEFNAGQDITRLTVMIGGEWFEEVLGDVDTVDEQKPLDIALEAVAKYLKINFDPLRYIVTINRNCIPQYYLGHQRRLQTIDELIKKYSMNMTLMGASYQGFSVPDCIHFAKLSAESYANAIKGVASQTHSQSSQQKDQIKQ</sequence>
<evidence type="ECO:0000259" key="12">
    <source>
        <dbReference type="Pfam" id="PF01593"/>
    </source>
</evidence>
<evidence type="ECO:0000256" key="8">
    <source>
        <dbReference type="ARBA" id="ARBA00023133"/>
    </source>
</evidence>
<evidence type="ECO:0000256" key="6">
    <source>
        <dbReference type="ARBA" id="ARBA00022827"/>
    </source>
</evidence>
<evidence type="ECO:0000256" key="11">
    <source>
        <dbReference type="RuleBase" id="RU367069"/>
    </source>
</evidence>
<comment type="cofactor">
    <cofactor evidence="11">
        <name>FAD</name>
        <dbReference type="ChEBI" id="CHEBI:57692"/>
    </cofactor>
    <text evidence="11">Binds 1 FAD per subunit.</text>
</comment>
<evidence type="ECO:0000256" key="3">
    <source>
        <dbReference type="ARBA" id="ARBA00010551"/>
    </source>
</evidence>
<comment type="catalytic activity">
    <reaction evidence="10 11">
        <text>protoporphyrinogen IX + 3 O2 = protoporphyrin IX + 3 H2O2</text>
        <dbReference type="Rhea" id="RHEA:25576"/>
        <dbReference type="ChEBI" id="CHEBI:15379"/>
        <dbReference type="ChEBI" id="CHEBI:16240"/>
        <dbReference type="ChEBI" id="CHEBI:57306"/>
        <dbReference type="ChEBI" id="CHEBI:57307"/>
        <dbReference type="EC" id="1.3.3.4"/>
    </reaction>
</comment>
<gene>
    <name evidence="13" type="ORF">OSB1V03_LOCUS18518</name>
</gene>
<dbReference type="InterPro" id="IPR004572">
    <property type="entry name" value="Protoporphyrinogen_oxidase"/>
</dbReference>
<dbReference type="Proteomes" id="UP000759131">
    <property type="component" value="Unassembled WGS sequence"/>
</dbReference>
<comment type="function">
    <text evidence="1 11">Catalyzes the 6-electron oxidation of protoporphyrinogen-IX to form protoporphyrin-IX.</text>
</comment>
<evidence type="ECO:0000256" key="5">
    <source>
        <dbReference type="ARBA" id="ARBA00022630"/>
    </source>
</evidence>
<dbReference type="PANTHER" id="PTHR42923">
    <property type="entry name" value="PROTOPORPHYRINOGEN OXIDASE"/>
    <property type="match status" value="1"/>
</dbReference>
<dbReference type="SUPFAM" id="SSF54373">
    <property type="entry name" value="FAD-linked reductases, C-terminal domain"/>
    <property type="match status" value="1"/>
</dbReference>
<protein>
    <recommendedName>
        <fullName evidence="4 11">Protoporphyrinogen oxidase</fullName>
        <ecNumber evidence="4 11">1.3.3.4</ecNumber>
    </recommendedName>
</protein>
<dbReference type="SUPFAM" id="SSF51905">
    <property type="entry name" value="FAD/NAD(P)-binding domain"/>
    <property type="match status" value="1"/>
</dbReference>
<dbReference type="GO" id="GO:0006782">
    <property type="term" value="P:protoporphyrinogen IX biosynthetic process"/>
    <property type="evidence" value="ECO:0007669"/>
    <property type="project" value="UniProtKB-UniRule"/>
</dbReference>
<comment type="subcellular location">
    <subcellularLocation>
        <location evidence="11">Mitochondrion inner membrane</location>
    </subcellularLocation>
</comment>
<dbReference type="Gene3D" id="3.50.50.60">
    <property type="entry name" value="FAD/NAD(P)-binding domain"/>
    <property type="match status" value="1"/>
</dbReference>
<reference evidence="13" key="1">
    <citation type="submission" date="2020-11" db="EMBL/GenBank/DDBJ databases">
        <authorList>
            <person name="Tran Van P."/>
        </authorList>
    </citation>
    <scope>NUCLEOTIDE SEQUENCE</scope>
</reference>
<dbReference type="EMBL" id="CAJPIZ010024756">
    <property type="protein sequence ID" value="CAG2118567.1"/>
    <property type="molecule type" value="Genomic_DNA"/>
</dbReference>
<organism evidence="13">
    <name type="scientific">Medioppia subpectinata</name>
    <dbReference type="NCBI Taxonomy" id="1979941"/>
    <lineage>
        <taxon>Eukaryota</taxon>
        <taxon>Metazoa</taxon>
        <taxon>Ecdysozoa</taxon>
        <taxon>Arthropoda</taxon>
        <taxon>Chelicerata</taxon>
        <taxon>Arachnida</taxon>
        <taxon>Acari</taxon>
        <taxon>Acariformes</taxon>
        <taxon>Sarcoptiformes</taxon>
        <taxon>Oribatida</taxon>
        <taxon>Brachypylina</taxon>
        <taxon>Oppioidea</taxon>
        <taxon>Oppiidae</taxon>
        <taxon>Medioppia</taxon>
    </lineage>
</organism>